<evidence type="ECO:0000313" key="8">
    <source>
        <dbReference type="EMBL" id="SDP38861.1"/>
    </source>
</evidence>
<evidence type="ECO:0000256" key="4">
    <source>
        <dbReference type="ARBA" id="ARBA00022448"/>
    </source>
</evidence>
<name>A0A1H0SAM6_9BACT</name>
<dbReference type="EMBL" id="FNJI01000018">
    <property type="protein sequence ID" value="SDP38861.1"/>
    <property type="molecule type" value="Genomic_DNA"/>
</dbReference>
<protein>
    <submittedName>
        <fullName evidence="8">Peptide/nickel transport system substrate-binding protein</fullName>
    </submittedName>
</protein>
<dbReference type="GO" id="GO:1904680">
    <property type="term" value="F:peptide transmembrane transporter activity"/>
    <property type="evidence" value="ECO:0007669"/>
    <property type="project" value="TreeGrafter"/>
</dbReference>
<dbReference type="InterPro" id="IPR030678">
    <property type="entry name" value="Peptide/Ni-bd"/>
</dbReference>
<dbReference type="CDD" id="cd08503">
    <property type="entry name" value="PBP2_NikA_DppA_OppA_like_17"/>
    <property type="match status" value="1"/>
</dbReference>
<evidence type="ECO:0000313" key="9">
    <source>
        <dbReference type="Proteomes" id="UP000199073"/>
    </source>
</evidence>
<dbReference type="PROSITE" id="PS51318">
    <property type="entry name" value="TAT"/>
    <property type="match status" value="1"/>
</dbReference>
<keyword evidence="9" id="KW-1185">Reference proteome</keyword>
<evidence type="ECO:0000256" key="2">
    <source>
        <dbReference type="ARBA" id="ARBA00005695"/>
    </source>
</evidence>
<keyword evidence="4" id="KW-0813">Transport</keyword>
<dbReference type="PANTHER" id="PTHR30290:SF10">
    <property type="entry name" value="PERIPLASMIC OLIGOPEPTIDE-BINDING PROTEIN-RELATED"/>
    <property type="match status" value="1"/>
</dbReference>
<dbReference type="Gene3D" id="3.40.190.10">
    <property type="entry name" value="Periplasmic binding protein-like II"/>
    <property type="match status" value="1"/>
</dbReference>
<keyword evidence="6" id="KW-0411">Iron-sulfur</keyword>
<reference evidence="8 9" key="1">
    <citation type="submission" date="2016-10" db="EMBL/GenBank/DDBJ databases">
        <authorList>
            <person name="de Groot N.N."/>
        </authorList>
    </citation>
    <scope>NUCLEOTIDE SEQUENCE [LARGE SCALE GENOMIC DNA]</scope>
    <source>
        <strain evidence="8 9">DSM 12130</strain>
    </source>
</reference>
<proteinExistence type="inferred from homology"/>
<dbReference type="STRING" id="91360.SAMN05660330_02594"/>
<sequence>MSERSNSTKSGNCIDLSRRDFMVKASALGASLMISPHLLHSSAFGGPVKGGHLRAGLAGASASNSLDATTFDDTFMISIGFSIRDNLVELGQDNLVKPALAQSWEPSPDAKTWTFRLRKGVTFSNGKSLGAEDVITSINMHRGENSKSGAKGLLSGIADIKKDGNDLIVFQLKSGNADFPYLLTDYHLNIAPAKDGKADYLSGVGTGLYTLESFEPGVQATLKRNTTGWQQEFGYFDSAEFVAINDGNARLTALVSGAVDVINRVDLKMVSRLQRVQKVRILDVPSTRHYTLPMFADTAPFDNLDARLALMHAINREEFLEKVLRGYGQIGNDHPIGPAFRFHAADIPQRTYDPDKAKFHLKKAGLGNLTVDYHCSDGAYVGAVDAGVLFKESATKAGITINVIQEPSDGYWSNVWLKKPFCASNWGSRPVEDMILSLAYLSDAKWNESHYKNEKLDQLILSARAELDESRRMEIYRDIQLIIKDQGACIVPGFANVVQGLAEDIGTQDKIGGGWDMDGGHFLKRWWRNG</sequence>
<dbReference type="Gene3D" id="3.10.105.10">
    <property type="entry name" value="Dipeptide-binding Protein, Domain 3"/>
    <property type="match status" value="1"/>
</dbReference>
<dbReference type="Gene3D" id="3.90.76.10">
    <property type="entry name" value="Dipeptide-binding Protein, Domain 1"/>
    <property type="match status" value="1"/>
</dbReference>
<comment type="subunit">
    <text evidence="3">Heterodimer of a large and a small subunit.</text>
</comment>
<dbReference type="NCBIfam" id="TIGR01409">
    <property type="entry name" value="TAT_signal_seq"/>
    <property type="match status" value="1"/>
</dbReference>
<keyword evidence="6" id="KW-0408">Iron</keyword>
<gene>
    <name evidence="8" type="ORF">SAMN05660330_02594</name>
</gene>
<evidence type="ECO:0000256" key="3">
    <source>
        <dbReference type="ARBA" id="ARBA00011771"/>
    </source>
</evidence>
<accession>A0A1H0SAM6</accession>
<dbReference type="SUPFAM" id="SSF53850">
    <property type="entry name" value="Periplasmic binding protein-like II"/>
    <property type="match status" value="1"/>
</dbReference>
<dbReference type="Pfam" id="PF00496">
    <property type="entry name" value="SBP_bac_5"/>
    <property type="match status" value="1"/>
</dbReference>
<dbReference type="PANTHER" id="PTHR30290">
    <property type="entry name" value="PERIPLASMIC BINDING COMPONENT OF ABC TRANSPORTER"/>
    <property type="match status" value="1"/>
</dbReference>
<feature type="domain" description="Solute-binding protein family 5" evidence="7">
    <location>
        <begin position="96"/>
        <end position="446"/>
    </location>
</feature>
<dbReference type="GO" id="GO:0043190">
    <property type="term" value="C:ATP-binding cassette (ABC) transporter complex"/>
    <property type="evidence" value="ECO:0007669"/>
    <property type="project" value="InterPro"/>
</dbReference>
<evidence type="ECO:0000256" key="1">
    <source>
        <dbReference type="ARBA" id="ARBA00004196"/>
    </source>
</evidence>
<dbReference type="InterPro" id="IPR000914">
    <property type="entry name" value="SBP_5_dom"/>
</dbReference>
<dbReference type="InterPro" id="IPR006311">
    <property type="entry name" value="TAT_signal"/>
</dbReference>
<evidence type="ECO:0000259" key="7">
    <source>
        <dbReference type="Pfam" id="PF00496"/>
    </source>
</evidence>
<dbReference type="InterPro" id="IPR039424">
    <property type="entry name" value="SBP_5"/>
</dbReference>
<dbReference type="InterPro" id="IPR019546">
    <property type="entry name" value="TAT_signal_bac_arc"/>
</dbReference>
<comment type="subcellular location">
    <subcellularLocation>
        <location evidence="1">Cell envelope</location>
    </subcellularLocation>
</comment>
<evidence type="ECO:0000256" key="5">
    <source>
        <dbReference type="ARBA" id="ARBA00022729"/>
    </source>
</evidence>
<dbReference type="OrthoDB" id="9803988at2"/>
<keyword evidence="6" id="KW-0479">Metal-binding</keyword>
<dbReference type="PIRSF" id="PIRSF002741">
    <property type="entry name" value="MppA"/>
    <property type="match status" value="1"/>
</dbReference>
<dbReference type="GO" id="GO:0015833">
    <property type="term" value="P:peptide transport"/>
    <property type="evidence" value="ECO:0007669"/>
    <property type="project" value="TreeGrafter"/>
</dbReference>
<dbReference type="AlphaFoldDB" id="A0A1H0SAM6"/>
<dbReference type="GO" id="GO:0051536">
    <property type="term" value="F:iron-sulfur cluster binding"/>
    <property type="evidence" value="ECO:0007669"/>
    <property type="project" value="UniProtKB-KW"/>
</dbReference>
<dbReference type="GO" id="GO:0030288">
    <property type="term" value="C:outer membrane-bounded periplasmic space"/>
    <property type="evidence" value="ECO:0007669"/>
    <property type="project" value="UniProtKB-ARBA"/>
</dbReference>
<keyword evidence="5" id="KW-0732">Signal</keyword>
<comment type="similarity">
    <text evidence="2">Belongs to the bacterial solute-binding protein 5 family.</text>
</comment>
<organism evidence="8 9">
    <name type="scientific">Desulforhopalus singaporensis</name>
    <dbReference type="NCBI Taxonomy" id="91360"/>
    <lineage>
        <taxon>Bacteria</taxon>
        <taxon>Pseudomonadati</taxon>
        <taxon>Thermodesulfobacteriota</taxon>
        <taxon>Desulfobulbia</taxon>
        <taxon>Desulfobulbales</taxon>
        <taxon>Desulfocapsaceae</taxon>
        <taxon>Desulforhopalus</taxon>
    </lineage>
</organism>
<dbReference type="RefSeq" id="WP_092223486.1">
    <property type="nucleotide sequence ID" value="NZ_FNJI01000018.1"/>
</dbReference>
<evidence type="ECO:0000256" key="6">
    <source>
        <dbReference type="ARBA" id="ARBA00023014"/>
    </source>
</evidence>
<dbReference type="Proteomes" id="UP000199073">
    <property type="component" value="Unassembled WGS sequence"/>
</dbReference>